<organism evidence="1">
    <name type="scientific">Nothobranchius korthausae</name>
    <dbReference type="NCBI Taxonomy" id="1143690"/>
    <lineage>
        <taxon>Eukaryota</taxon>
        <taxon>Metazoa</taxon>
        <taxon>Chordata</taxon>
        <taxon>Craniata</taxon>
        <taxon>Vertebrata</taxon>
        <taxon>Euteleostomi</taxon>
        <taxon>Actinopterygii</taxon>
        <taxon>Neopterygii</taxon>
        <taxon>Teleostei</taxon>
        <taxon>Neoteleostei</taxon>
        <taxon>Acanthomorphata</taxon>
        <taxon>Ovalentaria</taxon>
        <taxon>Atherinomorphae</taxon>
        <taxon>Cyprinodontiformes</taxon>
        <taxon>Nothobranchiidae</taxon>
        <taxon>Nothobranchius</taxon>
    </lineage>
</organism>
<dbReference type="EMBL" id="HAEB01020908">
    <property type="protein sequence ID" value="SBQ67435.1"/>
    <property type="molecule type" value="Transcribed_RNA"/>
</dbReference>
<reference evidence="1" key="1">
    <citation type="submission" date="2016-05" db="EMBL/GenBank/DDBJ databases">
        <authorList>
            <person name="Lavstsen T."/>
            <person name="Jespersen J.S."/>
        </authorList>
    </citation>
    <scope>NUCLEOTIDE SEQUENCE</scope>
    <source>
        <tissue evidence="1">Brain</tissue>
    </source>
</reference>
<name>A0A1A8G6V5_9TELE</name>
<protein>
    <submittedName>
        <fullName evidence="1">Uncharacterized protein</fullName>
    </submittedName>
</protein>
<accession>A0A1A8G6V5</accession>
<feature type="non-terminal residue" evidence="1">
    <location>
        <position position="51"/>
    </location>
</feature>
<proteinExistence type="predicted"/>
<gene>
    <name evidence="1" type="primary">Nfu_g_1_003254</name>
</gene>
<dbReference type="AlphaFoldDB" id="A0A1A8G6V5"/>
<sequence length="51" mass="5668">ITCAAAHQALQTPVNHLLSEIRCVEVGLKPNPAGYWPSSPRIEQPWPTRSF</sequence>
<evidence type="ECO:0000313" key="1">
    <source>
        <dbReference type="EMBL" id="SBQ67435.1"/>
    </source>
</evidence>
<reference evidence="1" key="2">
    <citation type="submission" date="2016-06" db="EMBL/GenBank/DDBJ databases">
        <title>The genome of a short-lived fish provides insights into sex chromosome evolution and the genetic control of aging.</title>
        <authorList>
            <person name="Reichwald K."/>
            <person name="Felder M."/>
            <person name="Petzold A."/>
            <person name="Koch P."/>
            <person name="Groth M."/>
            <person name="Platzer M."/>
        </authorList>
    </citation>
    <scope>NUCLEOTIDE SEQUENCE</scope>
    <source>
        <tissue evidence="1">Brain</tissue>
    </source>
</reference>
<feature type="non-terminal residue" evidence="1">
    <location>
        <position position="1"/>
    </location>
</feature>